<dbReference type="AlphaFoldDB" id="A0A9P0B8M6"/>
<evidence type="ECO:0000256" key="1">
    <source>
        <dbReference type="SAM" id="Coils"/>
    </source>
</evidence>
<dbReference type="Proteomes" id="UP001154078">
    <property type="component" value="Chromosome 6"/>
</dbReference>
<feature type="coiled-coil region" evidence="1">
    <location>
        <begin position="8"/>
        <end position="35"/>
    </location>
</feature>
<keyword evidence="3" id="KW-1185">Reference proteome</keyword>
<dbReference type="OrthoDB" id="7450257at2759"/>
<evidence type="ECO:0000313" key="3">
    <source>
        <dbReference type="Proteomes" id="UP001154078"/>
    </source>
</evidence>
<protein>
    <submittedName>
        <fullName evidence="2">Uncharacterized protein</fullName>
    </submittedName>
</protein>
<dbReference type="EMBL" id="OV121137">
    <property type="protein sequence ID" value="CAH0558999.1"/>
    <property type="molecule type" value="Genomic_DNA"/>
</dbReference>
<accession>A0A9P0B8M6</accession>
<proteinExistence type="predicted"/>
<keyword evidence="1" id="KW-0175">Coiled coil</keyword>
<name>A0A9P0B8M6_BRAAE</name>
<gene>
    <name evidence="2" type="ORF">MELIAE_LOCUS9197</name>
</gene>
<reference evidence="2" key="1">
    <citation type="submission" date="2021-12" db="EMBL/GenBank/DDBJ databases">
        <authorList>
            <person name="King R."/>
        </authorList>
    </citation>
    <scope>NUCLEOTIDE SEQUENCE</scope>
</reference>
<evidence type="ECO:0000313" key="2">
    <source>
        <dbReference type="EMBL" id="CAH0558999.1"/>
    </source>
</evidence>
<organism evidence="2 3">
    <name type="scientific">Brassicogethes aeneus</name>
    <name type="common">Rape pollen beetle</name>
    <name type="synonym">Meligethes aeneus</name>
    <dbReference type="NCBI Taxonomy" id="1431903"/>
    <lineage>
        <taxon>Eukaryota</taxon>
        <taxon>Metazoa</taxon>
        <taxon>Ecdysozoa</taxon>
        <taxon>Arthropoda</taxon>
        <taxon>Hexapoda</taxon>
        <taxon>Insecta</taxon>
        <taxon>Pterygota</taxon>
        <taxon>Neoptera</taxon>
        <taxon>Endopterygota</taxon>
        <taxon>Coleoptera</taxon>
        <taxon>Polyphaga</taxon>
        <taxon>Cucujiformia</taxon>
        <taxon>Nitidulidae</taxon>
        <taxon>Meligethinae</taxon>
        <taxon>Brassicogethes</taxon>
    </lineage>
</organism>
<sequence length="650" mass="74750">MKTKSIILTKETIEKNKIKKQIQRIREENKELMKSIQYVKLMINSVNEDNKSKLLNSVYRIFADNKKVLSNENLPSTSELREIPLSDDEALALLLDLNLSKAGYMKLRKIAKLHNSNLFPSYEHIKKSKNECYPGDITTTEMGSEIGLQSLLDHTSKRLLESVEYDANFGNRDLELMVKWGCDGASGQGEYKQKFLSSSTATDSSVFMISMVPILLKNEVNTKVWENPQPSSTKYCRPINFEYIKESSEVITREVEKVNAQIGKIDSFKYGLSSLHAWIRFMECIIHIAYNISFKCWSARTDKQKELKQKKRIQEEFRQEMGLLIDFPKQGSGNSNDGNTARRFFQDSVKSSKITGIYYDLIKRFSIILQTLACGEYINIEKFKEYSRKTAELYVSLYPWYYMPASVHRILMHGSDIINNFSLPIGQLSEEAQEARNKDYKKIREFHTNTYDEINESVDYMKNNDTDKKINILSDITIMPSVGIKESSVKNELEPAIENLNESQKGFDKGILKNERNSNSLPLPENATNMFENTTNMFENTTLENSQLLIENAAIMTKTDDENNRLLIENNAITTKTDMEHTTPKNRQILTENAANIAKIEFGNTTPENKPLLRENIASLEKIDIPDGVPTPFKTLLHWPETPRTDIKKR</sequence>